<name>A0A317XES6_9BASI</name>
<gene>
    <name evidence="1" type="ORF">BCV70DRAFT_167806</name>
</gene>
<keyword evidence="2" id="KW-1185">Reference proteome</keyword>
<protein>
    <recommendedName>
        <fullName evidence="3">Reverse transcriptase domain-containing protein</fullName>
    </recommendedName>
</protein>
<dbReference type="InParanoid" id="A0A317XES6"/>
<proteinExistence type="predicted"/>
<evidence type="ECO:0008006" key="3">
    <source>
        <dbReference type="Google" id="ProtNLM"/>
    </source>
</evidence>
<evidence type="ECO:0000313" key="1">
    <source>
        <dbReference type="EMBL" id="PWY97026.1"/>
    </source>
</evidence>
<dbReference type="EMBL" id="KZ819226">
    <property type="protein sequence ID" value="PWY97026.1"/>
    <property type="molecule type" value="Genomic_DNA"/>
</dbReference>
<dbReference type="Proteomes" id="UP000246740">
    <property type="component" value="Unassembled WGS sequence"/>
</dbReference>
<reference evidence="1 2" key="1">
    <citation type="journal article" date="2018" name="Mol. Biol. Evol.">
        <title>Broad Genomic Sampling Reveals a Smut Pathogenic Ancestry of the Fungal Clade Ustilaginomycotina.</title>
        <authorList>
            <person name="Kijpornyongpan T."/>
            <person name="Mondo S.J."/>
            <person name="Barry K."/>
            <person name="Sandor L."/>
            <person name="Lee J."/>
            <person name="Lipzen A."/>
            <person name="Pangilinan J."/>
            <person name="LaButti K."/>
            <person name="Hainaut M."/>
            <person name="Henrissat B."/>
            <person name="Grigoriev I.V."/>
            <person name="Spatafora J.W."/>
            <person name="Aime M.C."/>
        </authorList>
    </citation>
    <scope>NUCLEOTIDE SEQUENCE [LARGE SCALE GENOMIC DNA]</scope>
    <source>
        <strain evidence="1 2">MCA 3645</strain>
    </source>
</reference>
<evidence type="ECO:0000313" key="2">
    <source>
        <dbReference type="Proteomes" id="UP000246740"/>
    </source>
</evidence>
<dbReference type="AlphaFoldDB" id="A0A317XES6"/>
<dbReference type="OrthoDB" id="2556041at2759"/>
<accession>A0A317XES6</accession>
<feature type="non-terminal residue" evidence="1">
    <location>
        <position position="218"/>
    </location>
</feature>
<sequence length="218" mass="24284">MSCLLYNLSLQPLLDYAFANEAGVRLTWDPSHPLLVSSLAFADDILMLLRDARSRDHFRHALDLYSLASNARVNSDKSSAFCFTPPPSGPTAAHPLTNADIPFPALAGSLEEVVHLGYPFRLDGGIPTRTLATRLQTIQTKTNLLASAHTDLLGRARICNSFLLSRLWHSIRLCPIPVHLQRQVEVILLPFLFFGRRNWLRRAYVFSPRSIGGLGVIN</sequence>
<organism evidence="1 2">
    <name type="scientific">Testicularia cyperi</name>
    <dbReference type="NCBI Taxonomy" id="1882483"/>
    <lineage>
        <taxon>Eukaryota</taxon>
        <taxon>Fungi</taxon>
        <taxon>Dikarya</taxon>
        <taxon>Basidiomycota</taxon>
        <taxon>Ustilaginomycotina</taxon>
        <taxon>Ustilaginomycetes</taxon>
        <taxon>Ustilaginales</taxon>
        <taxon>Anthracoideaceae</taxon>
        <taxon>Testicularia</taxon>
    </lineage>
</organism>